<keyword evidence="4" id="KW-1185">Reference proteome</keyword>
<dbReference type="EMBL" id="LUKE01000001">
    <property type="protein sequence ID" value="KYG66784.1"/>
    <property type="molecule type" value="Genomic_DNA"/>
</dbReference>
<dbReference type="RefSeq" id="WP_061834362.1">
    <property type="nucleotide sequence ID" value="NZ_LUKE01000001.1"/>
</dbReference>
<dbReference type="AlphaFoldDB" id="A0A150WR31"/>
<evidence type="ECO:0000313" key="3">
    <source>
        <dbReference type="EMBL" id="KYG66784.1"/>
    </source>
</evidence>
<dbReference type="Proteomes" id="UP000075320">
    <property type="component" value="Unassembled WGS sequence"/>
</dbReference>
<dbReference type="OrthoDB" id="341967at2"/>
<dbReference type="PROSITE" id="PS50125">
    <property type="entry name" value="GUANYLATE_CYCLASE_2"/>
    <property type="match status" value="1"/>
</dbReference>
<feature type="transmembrane region" description="Helical" evidence="1">
    <location>
        <begin position="155"/>
        <end position="176"/>
    </location>
</feature>
<dbReference type="InterPro" id="IPR001054">
    <property type="entry name" value="A/G_cyclase"/>
</dbReference>
<dbReference type="SUPFAM" id="SSF48371">
    <property type="entry name" value="ARM repeat"/>
    <property type="match status" value="1"/>
</dbReference>
<keyword evidence="1" id="KW-0472">Membrane</keyword>
<organism evidence="3 4">
    <name type="scientific">Bdellovibrio bacteriovorus</name>
    <dbReference type="NCBI Taxonomy" id="959"/>
    <lineage>
        <taxon>Bacteria</taxon>
        <taxon>Pseudomonadati</taxon>
        <taxon>Bdellovibrionota</taxon>
        <taxon>Bdellovibrionia</taxon>
        <taxon>Bdellovibrionales</taxon>
        <taxon>Pseudobdellovibrionaceae</taxon>
        <taxon>Bdellovibrio</taxon>
    </lineage>
</organism>
<name>A0A150WR31_BDEBC</name>
<dbReference type="GO" id="GO:0009190">
    <property type="term" value="P:cyclic nucleotide biosynthetic process"/>
    <property type="evidence" value="ECO:0007669"/>
    <property type="project" value="InterPro"/>
</dbReference>
<dbReference type="SUPFAM" id="SSF55073">
    <property type="entry name" value="Nucleotide cyclase"/>
    <property type="match status" value="1"/>
</dbReference>
<dbReference type="Gene3D" id="1.25.10.10">
    <property type="entry name" value="Leucine-rich Repeat Variant"/>
    <property type="match status" value="1"/>
</dbReference>
<proteinExistence type="predicted"/>
<keyword evidence="1" id="KW-0812">Transmembrane</keyword>
<comment type="caution">
    <text evidence="3">The sequence shown here is derived from an EMBL/GenBank/DDBJ whole genome shotgun (WGS) entry which is preliminary data.</text>
</comment>
<dbReference type="GO" id="GO:0004016">
    <property type="term" value="F:adenylate cyclase activity"/>
    <property type="evidence" value="ECO:0007669"/>
    <property type="project" value="UniProtKB-ARBA"/>
</dbReference>
<dbReference type="Gene3D" id="3.30.70.1230">
    <property type="entry name" value="Nucleotide cyclase"/>
    <property type="match status" value="1"/>
</dbReference>
<accession>A0A150WR31</accession>
<dbReference type="GO" id="GO:0035556">
    <property type="term" value="P:intracellular signal transduction"/>
    <property type="evidence" value="ECO:0007669"/>
    <property type="project" value="InterPro"/>
</dbReference>
<reference evidence="3 4" key="1">
    <citation type="submission" date="2016-03" db="EMBL/GenBank/DDBJ databases">
        <authorList>
            <person name="Ploux O."/>
        </authorList>
    </citation>
    <scope>NUCLEOTIDE SEQUENCE [LARGE SCALE GENOMIC DNA]</scope>
    <source>
        <strain evidence="3 4">R0</strain>
    </source>
</reference>
<keyword evidence="1" id="KW-1133">Transmembrane helix</keyword>
<protein>
    <recommendedName>
        <fullName evidence="2">Guanylate cyclase domain-containing protein</fullName>
    </recommendedName>
</protein>
<dbReference type="InterPro" id="IPR011989">
    <property type="entry name" value="ARM-like"/>
</dbReference>
<evidence type="ECO:0000259" key="2">
    <source>
        <dbReference type="PROSITE" id="PS50125"/>
    </source>
</evidence>
<dbReference type="InterPro" id="IPR029787">
    <property type="entry name" value="Nucleotide_cyclase"/>
</dbReference>
<feature type="domain" description="Guanylate cyclase" evidence="2">
    <location>
        <begin position="254"/>
        <end position="306"/>
    </location>
</feature>
<dbReference type="InterPro" id="IPR016024">
    <property type="entry name" value="ARM-type_fold"/>
</dbReference>
<sequence length="655" mass="74107">MFAKTKSKKPVVILIVLAFWISYVVVTGLVFYKTAKDVADMIISDRQRSMTYVQESLAPLMVSESYDALKSNLEKARAVNFIDFYIVQSPSGVLAWYNNFNNLDGINVDYQEYGRILENEDLAFRTINILDVKLTVGVFQNRSKLIWNQALLMKWMYVQDIAIVTSIVALIVFMLLKDIISLSKALSTSTTREEIQNIKATSAEAHALINASKGFEGERVRLAELSETYGETVGPALRHELKSGNKPPYTFQATMCRVDLNGYTQIFLEKSDKYLIEILNKYFAKARDVIERYDGLIYQFVGDEIVFHFKDDMANGLSSEALAAACIRDLFAEAKIIEDSLPPEAGHYFKLKASFARGTMRFTALDEGHALSGLPLIESVRLLSLIDDKSHQVMAFFSEASANVDGLAFIFDRKMNQLKGFKEESMICRSRDFNSIEWAYESKQWDRLSYFRSDSHLLFVLKKARLMAVTKRDSEVEEILAALKPFHFHKTSDAVIKEIDLALEHFIHSEGENLLGTRSLSALVSLVGRVISKEQAPPTMTKSLVQLLDHKDARVQANAILVLGGYGYPARKIWEKMYSPNNRVAADTIVEVAKQQLNEDLMRALERLLTSPNPLARKSGEYALQNILDHYQAADPVFFAASPYMERLRNKKTAA</sequence>
<evidence type="ECO:0000256" key="1">
    <source>
        <dbReference type="SAM" id="Phobius"/>
    </source>
</evidence>
<feature type="transmembrane region" description="Helical" evidence="1">
    <location>
        <begin position="12"/>
        <end position="32"/>
    </location>
</feature>
<evidence type="ECO:0000313" key="4">
    <source>
        <dbReference type="Proteomes" id="UP000075320"/>
    </source>
</evidence>
<gene>
    <name evidence="3" type="ORF">AZI86_07015</name>
</gene>